<protein>
    <submittedName>
        <fullName evidence="1">Uncharacterized protein</fullName>
    </submittedName>
</protein>
<proteinExistence type="predicted"/>
<comment type="caution">
    <text evidence="1">The sequence shown here is derived from an EMBL/GenBank/DDBJ whole genome shotgun (WGS) entry which is preliminary data.</text>
</comment>
<dbReference type="EMBL" id="CABFOC020000007">
    <property type="protein sequence ID" value="CAH0044751.1"/>
    <property type="molecule type" value="Genomic_DNA"/>
</dbReference>
<organism evidence="1 2">
    <name type="scientific">Clonostachys solani</name>
    <dbReference type="NCBI Taxonomy" id="160281"/>
    <lineage>
        <taxon>Eukaryota</taxon>
        <taxon>Fungi</taxon>
        <taxon>Dikarya</taxon>
        <taxon>Ascomycota</taxon>
        <taxon>Pezizomycotina</taxon>
        <taxon>Sordariomycetes</taxon>
        <taxon>Hypocreomycetidae</taxon>
        <taxon>Hypocreales</taxon>
        <taxon>Bionectriaceae</taxon>
        <taxon>Clonostachys</taxon>
    </lineage>
</organism>
<evidence type="ECO:0000313" key="1">
    <source>
        <dbReference type="EMBL" id="CAH0044751.1"/>
    </source>
</evidence>
<reference evidence="1 2" key="2">
    <citation type="submission" date="2021-10" db="EMBL/GenBank/DDBJ databases">
        <authorList>
            <person name="Piombo E."/>
        </authorList>
    </citation>
    <scope>NUCLEOTIDE SEQUENCE [LARGE SCALE GENOMIC DNA]</scope>
</reference>
<reference evidence="2" key="1">
    <citation type="submission" date="2019-06" db="EMBL/GenBank/DDBJ databases">
        <authorList>
            <person name="Broberg M."/>
        </authorList>
    </citation>
    <scope>NUCLEOTIDE SEQUENCE [LARGE SCALE GENOMIC DNA]</scope>
</reference>
<evidence type="ECO:0000313" key="2">
    <source>
        <dbReference type="Proteomes" id="UP000775872"/>
    </source>
</evidence>
<keyword evidence="2" id="KW-1185">Reference proteome</keyword>
<gene>
    <name evidence="1" type="ORF">CSOL1703_00010490</name>
</gene>
<dbReference type="AlphaFoldDB" id="A0A9N9W3I8"/>
<sequence>MKKTHKDDMNAFVACFGSIDETYGLIPAAKLFSSSKCLCQVILEPRVQKPSRVEASAIAYTFAVLGRSWSSSVSIICTERNFGRLRDDYESILLVVNLSWARLFNTSIRGGGSSHRWRSKALFVPEDEALRGRWNLTISSGQPRVKDAEGE</sequence>
<dbReference type="Proteomes" id="UP000775872">
    <property type="component" value="Unassembled WGS sequence"/>
</dbReference>
<accession>A0A9N9W3I8</accession>
<name>A0A9N9W3I8_9HYPO</name>